<dbReference type="Proteomes" id="UP001240777">
    <property type="component" value="Unassembled WGS sequence"/>
</dbReference>
<reference evidence="2" key="2">
    <citation type="submission" date="2023-07" db="EMBL/GenBank/DDBJ databases">
        <authorList>
            <person name="Aydin F."/>
            <person name="Tarhane S."/>
            <person name="Saticioglu I.B."/>
            <person name="Karakaya E."/>
            <person name="Abay S."/>
            <person name="Guran O."/>
            <person name="Bozkurt E."/>
            <person name="Uzum N."/>
            <person name="Olgun K."/>
            <person name="Jablonski D."/>
        </authorList>
    </citation>
    <scope>NUCLEOTIDE SEQUENCE</scope>
    <source>
        <strain evidence="2">Faydin-H75</strain>
    </source>
</reference>
<dbReference type="AlphaFoldDB" id="A0AA90T4D1"/>
<reference evidence="2 4" key="3">
    <citation type="journal article" date="2024" name="Syst. Appl. Microbiol.">
        <title>Helicobacter cappadocius sp. nov., from lizards: The first psychrotrophic Helicobacter species.</title>
        <authorList>
            <person name="Aydin F."/>
            <person name="Tarhane S."/>
            <person name="Karakaya E."/>
            <person name="Abay S."/>
            <person name="Kayman T."/>
            <person name="Guran O."/>
            <person name="Bozkurt E."/>
            <person name="Uzum N."/>
            <person name="Avci A."/>
            <person name="Olgun K."/>
            <person name="Jablonski D."/>
            <person name="Guran C."/>
            <person name="Burcin Saticioglu I."/>
        </authorList>
    </citation>
    <scope>NUCLEOTIDE SEQUENCE [LARGE SCALE GENOMIC DNA]</scope>
    <source>
        <strain evidence="2">Faydin-H75</strain>
        <strain evidence="4">faydin-H76</strain>
    </source>
</reference>
<organism evidence="3 4">
    <name type="scientific">Helicobacter cappadocius</name>
    <dbReference type="NCBI Taxonomy" id="3063998"/>
    <lineage>
        <taxon>Bacteria</taxon>
        <taxon>Pseudomonadati</taxon>
        <taxon>Campylobacterota</taxon>
        <taxon>Epsilonproteobacteria</taxon>
        <taxon>Campylobacterales</taxon>
        <taxon>Helicobacteraceae</taxon>
        <taxon>Helicobacter</taxon>
    </lineage>
</organism>
<evidence type="ECO:0000313" key="5">
    <source>
        <dbReference type="Proteomes" id="UP001240777"/>
    </source>
</evidence>
<accession>A0AA90T4D1</accession>
<name>A0AA90T4D1_9HELI</name>
<keyword evidence="1" id="KW-0472">Membrane</keyword>
<sequence>MKSNNKKIKRRDFFYIEVDADLVIRNMIFFVVFCILIGMSMNYALWPMIVAYKEQHIDEKKAKIVFNQVEKDLNTAQASLKKTKTKNQKFLDAMNYSSSTDKLSKFLEKYFKNMEIIKKSSENDSEKQLKKEIYFISGEITDVQTMNRLLGDFKNTPMSIEILLPVVIRKAEEKNKLILEFYISIEKSTYIPEISL</sequence>
<dbReference type="RefSeq" id="WP_305516156.1">
    <property type="nucleotide sequence ID" value="NZ_JAUPEV010000001.1"/>
</dbReference>
<gene>
    <name evidence="2" type="ORF">Q5I04_00050</name>
    <name evidence="3" type="ORF">Q5I06_00050</name>
</gene>
<keyword evidence="5" id="KW-1185">Reference proteome</keyword>
<protein>
    <submittedName>
        <fullName evidence="3">Uncharacterized protein</fullName>
    </submittedName>
</protein>
<dbReference type="EMBL" id="JAUPEV010000001">
    <property type="protein sequence ID" value="MDO7252311.1"/>
    <property type="molecule type" value="Genomic_DNA"/>
</dbReference>
<dbReference type="EMBL" id="JAUYZK010000001">
    <property type="protein sequence ID" value="MDP2538178.1"/>
    <property type="molecule type" value="Genomic_DNA"/>
</dbReference>
<evidence type="ECO:0000256" key="1">
    <source>
        <dbReference type="SAM" id="Phobius"/>
    </source>
</evidence>
<keyword evidence="1" id="KW-1133">Transmembrane helix</keyword>
<reference evidence="3 5" key="1">
    <citation type="submission" date="2023-07" db="EMBL/GenBank/DDBJ databases">
        <title>Unpublished Manusciprt.</title>
        <authorList>
            <person name="Aydin F."/>
            <person name="Tarhane S."/>
            <person name="Saticioglu I.B."/>
            <person name="Karakaya E."/>
            <person name="Abay S."/>
            <person name="Guran O."/>
            <person name="Bozkurt E."/>
            <person name="Uzum N."/>
            <person name="Olgun K."/>
            <person name="Jablonski D."/>
        </authorList>
    </citation>
    <scope>NUCLEOTIDE SEQUENCE</scope>
    <source>
        <strain evidence="5">faydin-H75</strain>
        <strain evidence="3">Faydin-H76</strain>
    </source>
</reference>
<evidence type="ECO:0000313" key="2">
    <source>
        <dbReference type="EMBL" id="MDO7252311.1"/>
    </source>
</evidence>
<evidence type="ECO:0000313" key="4">
    <source>
        <dbReference type="Proteomes" id="UP001177258"/>
    </source>
</evidence>
<comment type="caution">
    <text evidence="3">The sequence shown here is derived from an EMBL/GenBank/DDBJ whole genome shotgun (WGS) entry which is preliminary data.</text>
</comment>
<proteinExistence type="predicted"/>
<keyword evidence="1" id="KW-0812">Transmembrane</keyword>
<evidence type="ECO:0000313" key="3">
    <source>
        <dbReference type="EMBL" id="MDP2538178.1"/>
    </source>
</evidence>
<feature type="transmembrane region" description="Helical" evidence="1">
    <location>
        <begin position="27"/>
        <end position="46"/>
    </location>
</feature>
<dbReference type="Proteomes" id="UP001177258">
    <property type="component" value="Unassembled WGS sequence"/>
</dbReference>